<organism evidence="10 11">
    <name type="scientific">Rickenella mellea</name>
    <dbReference type="NCBI Taxonomy" id="50990"/>
    <lineage>
        <taxon>Eukaryota</taxon>
        <taxon>Fungi</taxon>
        <taxon>Dikarya</taxon>
        <taxon>Basidiomycota</taxon>
        <taxon>Agaricomycotina</taxon>
        <taxon>Agaricomycetes</taxon>
        <taxon>Hymenochaetales</taxon>
        <taxon>Rickenellaceae</taxon>
        <taxon>Rickenella</taxon>
    </lineage>
</organism>
<dbReference type="GO" id="GO:0030150">
    <property type="term" value="P:protein import into mitochondrial matrix"/>
    <property type="evidence" value="ECO:0007669"/>
    <property type="project" value="InterPro"/>
</dbReference>
<keyword evidence="4" id="KW-1134">Transmembrane beta strand</keyword>
<evidence type="ECO:0000256" key="5">
    <source>
        <dbReference type="ARBA" id="ARBA00022692"/>
    </source>
</evidence>
<evidence type="ECO:0008006" key="12">
    <source>
        <dbReference type="Google" id="ProtNLM"/>
    </source>
</evidence>
<sequence>MASSSSSQGGLVELASPSLQPQIKTPLISYLGPAGHLYSRFSQWRTSIGLPNPGTVEGLQKEVKNTLLTNFFFDGARADLNKALSMNPAFQVTHSFHLASQTSMPSYNFGAVFANASLFLQGGVDHDGNLNARINQGWSPNNVTKIQASISGDPQHEGFQMEHDYQGQDYSVNAKMLNPSPIDLSGVFIGSYLQSITKNLAVGMETVYQRMQNQSGINTSALIKYTSTERNWIATTQLQPSGILQSTYWQKLSDKVDFAADFQAVIKPQMRDAIASLGVKYDLRMSTVRAQVDSTGKVSALLEQRFAPTFAFLVSGEIDHFRNSAKVGVGVIIETSTLTPEEMGMPSQPYPPPYP</sequence>
<dbReference type="AlphaFoldDB" id="A0A4Y7QJF7"/>
<dbReference type="Gene3D" id="2.40.160.10">
    <property type="entry name" value="Porin"/>
    <property type="match status" value="1"/>
</dbReference>
<dbReference type="CDD" id="cd07305">
    <property type="entry name" value="Porin3_Tom40"/>
    <property type="match status" value="1"/>
</dbReference>
<keyword evidence="3" id="KW-0813">Transport</keyword>
<keyword evidence="8" id="KW-0496">Mitochondrion</keyword>
<accession>A0A4Y7QJF7</accession>
<dbReference type="PANTHER" id="PTHR10802">
    <property type="entry name" value="MITOCHONDRIAL IMPORT RECEPTOR SUBUNIT TOM40"/>
    <property type="match status" value="1"/>
</dbReference>
<keyword evidence="5" id="KW-0812">Transmembrane</keyword>
<keyword evidence="7" id="KW-0653">Protein transport</keyword>
<evidence type="ECO:0000256" key="4">
    <source>
        <dbReference type="ARBA" id="ARBA00022452"/>
    </source>
</evidence>
<dbReference type="InterPro" id="IPR023614">
    <property type="entry name" value="Porin_dom_sf"/>
</dbReference>
<dbReference type="InterPro" id="IPR027246">
    <property type="entry name" value="Porin_Euk/Tom40"/>
</dbReference>
<evidence type="ECO:0000313" key="11">
    <source>
        <dbReference type="Proteomes" id="UP000294933"/>
    </source>
</evidence>
<name>A0A4Y7QJF7_9AGAM</name>
<evidence type="ECO:0000256" key="6">
    <source>
        <dbReference type="ARBA" id="ARBA00022787"/>
    </source>
</evidence>
<comment type="similarity">
    <text evidence="2">Belongs to the Tom40 family.</text>
</comment>
<keyword evidence="6" id="KW-1000">Mitochondrion outer membrane</keyword>
<dbReference type="Pfam" id="PF01459">
    <property type="entry name" value="Porin_3"/>
    <property type="match status" value="1"/>
</dbReference>
<gene>
    <name evidence="10" type="ORF">BD410DRAFT_782573</name>
</gene>
<dbReference type="EMBL" id="ML170159">
    <property type="protein sequence ID" value="TDL27486.1"/>
    <property type="molecule type" value="Genomic_DNA"/>
</dbReference>
<dbReference type="InterPro" id="IPR037930">
    <property type="entry name" value="Tom40"/>
</dbReference>
<reference evidence="10 11" key="1">
    <citation type="submission" date="2018-06" db="EMBL/GenBank/DDBJ databases">
        <title>A transcriptomic atlas of mushroom development highlights an independent origin of complex multicellularity.</title>
        <authorList>
            <consortium name="DOE Joint Genome Institute"/>
            <person name="Krizsan K."/>
            <person name="Almasi E."/>
            <person name="Merenyi Z."/>
            <person name="Sahu N."/>
            <person name="Viragh M."/>
            <person name="Koszo T."/>
            <person name="Mondo S."/>
            <person name="Kiss B."/>
            <person name="Balint B."/>
            <person name="Kues U."/>
            <person name="Barry K."/>
            <person name="Hegedus J.C."/>
            <person name="Henrissat B."/>
            <person name="Johnson J."/>
            <person name="Lipzen A."/>
            <person name="Ohm R."/>
            <person name="Nagy I."/>
            <person name="Pangilinan J."/>
            <person name="Yan J."/>
            <person name="Xiong Y."/>
            <person name="Grigoriev I.V."/>
            <person name="Hibbett D.S."/>
            <person name="Nagy L.G."/>
        </authorList>
    </citation>
    <scope>NUCLEOTIDE SEQUENCE [LARGE SCALE GENOMIC DNA]</scope>
    <source>
        <strain evidence="10 11">SZMC22713</strain>
    </source>
</reference>
<dbReference type="VEuPathDB" id="FungiDB:BD410DRAFT_782573"/>
<comment type="subcellular location">
    <subcellularLocation>
        <location evidence="1">Mitochondrion outer membrane</location>
        <topology evidence="1">Multi-pass membrane protein</topology>
    </subcellularLocation>
</comment>
<keyword evidence="11" id="KW-1185">Reference proteome</keyword>
<keyword evidence="9" id="KW-0472">Membrane</keyword>
<dbReference type="STRING" id="50990.A0A4Y7QJF7"/>
<proteinExistence type="inferred from homology"/>
<evidence type="ECO:0000256" key="7">
    <source>
        <dbReference type="ARBA" id="ARBA00022927"/>
    </source>
</evidence>
<protein>
    <recommendedName>
        <fullName evidence="12">Mitochondrial import receptor subunit TOM40</fullName>
    </recommendedName>
</protein>
<dbReference type="GO" id="GO:0005741">
    <property type="term" value="C:mitochondrial outer membrane"/>
    <property type="evidence" value="ECO:0007669"/>
    <property type="project" value="UniProtKB-SubCell"/>
</dbReference>
<evidence type="ECO:0000256" key="9">
    <source>
        <dbReference type="ARBA" id="ARBA00023136"/>
    </source>
</evidence>
<evidence type="ECO:0000256" key="8">
    <source>
        <dbReference type="ARBA" id="ARBA00023128"/>
    </source>
</evidence>
<dbReference type="Proteomes" id="UP000294933">
    <property type="component" value="Unassembled WGS sequence"/>
</dbReference>
<evidence type="ECO:0000313" key="10">
    <source>
        <dbReference type="EMBL" id="TDL27486.1"/>
    </source>
</evidence>
<evidence type="ECO:0000256" key="1">
    <source>
        <dbReference type="ARBA" id="ARBA00004374"/>
    </source>
</evidence>
<dbReference type="OrthoDB" id="19656at2759"/>
<dbReference type="GO" id="GO:0008320">
    <property type="term" value="F:protein transmembrane transporter activity"/>
    <property type="evidence" value="ECO:0007669"/>
    <property type="project" value="InterPro"/>
</dbReference>
<evidence type="ECO:0000256" key="2">
    <source>
        <dbReference type="ARBA" id="ARBA00010510"/>
    </source>
</evidence>
<evidence type="ECO:0000256" key="3">
    <source>
        <dbReference type="ARBA" id="ARBA00022448"/>
    </source>
</evidence>